<accession>A0A0C2WTW7</accession>
<keyword evidence="2" id="KW-1185">Reference proteome</keyword>
<sequence length="118" mass="13304">MTLSPTVHFLFDTLYLWLEPTNTENQYKVTGRDPDLFYEYPSVVEFTTPDPINLPLPSRDYLALHAACAKVAHLSAAAEYLDSVFRDMEKMLVLSEDGSSAAVLEHAIWTAQRKPISV</sequence>
<protein>
    <recommendedName>
        <fullName evidence="3">HNH nuclease domain-containing protein</fullName>
    </recommendedName>
</protein>
<dbReference type="OrthoDB" id="2104739at2759"/>
<dbReference type="Proteomes" id="UP000054549">
    <property type="component" value="Unassembled WGS sequence"/>
</dbReference>
<evidence type="ECO:0000313" key="2">
    <source>
        <dbReference type="Proteomes" id="UP000054549"/>
    </source>
</evidence>
<gene>
    <name evidence="1" type="ORF">M378DRAFT_11035</name>
</gene>
<organism evidence="1 2">
    <name type="scientific">Amanita muscaria (strain Koide BX008)</name>
    <dbReference type="NCBI Taxonomy" id="946122"/>
    <lineage>
        <taxon>Eukaryota</taxon>
        <taxon>Fungi</taxon>
        <taxon>Dikarya</taxon>
        <taxon>Basidiomycota</taxon>
        <taxon>Agaricomycotina</taxon>
        <taxon>Agaricomycetes</taxon>
        <taxon>Agaricomycetidae</taxon>
        <taxon>Agaricales</taxon>
        <taxon>Pluteineae</taxon>
        <taxon>Amanitaceae</taxon>
        <taxon>Amanita</taxon>
    </lineage>
</organism>
<evidence type="ECO:0008006" key="3">
    <source>
        <dbReference type="Google" id="ProtNLM"/>
    </source>
</evidence>
<evidence type="ECO:0000313" key="1">
    <source>
        <dbReference type="EMBL" id="KIL65192.1"/>
    </source>
</evidence>
<dbReference type="EMBL" id="KN818244">
    <property type="protein sequence ID" value="KIL65192.1"/>
    <property type="molecule type" value="Genomic_DNA"/>
</dbReference>
<dbReference type="STRING" id="946122.A0A0C2WTW7"/>
<name>A0A0C2WTW7_AMAMK</name>
<dbReference type="InParanoid" id="A0A0C2WTW7"/>
<proteinExistence type="predicted"/>
<dbReference type="AlphaFoldDB" id="A0A0C2WTW7"/>
<dbReference type="HOGENOM" id="CLU_149504_0_0_1"/>
<reference evidence="1 2" key="1">
    <citation type="submission" date="2014-04" db="EMBL/GenBank/DDBJ databases">
        <title>Evolutionary Origins and Diversification of the Mycorrhizal Mutualists.</title>
        <authorList>
            <consortium name="DOE Joint Genome Institute"/>
            <consortium name="Mycorrhizal Genomics Consortium"/>
            <person name="Kohler A."/>
            <person name="Kuo A."/>
            <person name="Nagy L.G."/>
            <person name="Floudas D."/>
            <person name="Copeland A."/>
            <person name="Barry K.W."/>
            <person name="Cichocki N."/>
            <person name="Veneault-Fourrey C."/>
            <person name="LaButti K."/>
            <person name="Lindquist E.A."/>
            <person name="Lipzen A."/>
            <person name="Lundell T."/>
            <person name="Morin E."/>
            <person name="Murat C."/>
            <person name="Riley R."/>
            <person name="Ohm R."/>
            <person name="Sun H."/>
            <person name="Tunlid A."/>
            <person name="Henrissat B."/>
            <person name="Grigoriev I.V."/>
            <person name="Hibbett D.S."/>
            <person name="Martin F."/>
        </authorList>
    </citation>
    <scope>NUCLEOTIDE SEQUENCE [LARGE SCALE GENOMIC DNA]</scope>
    <source>
        <strain evidence="1 2">Koide BX008</strain>
    </source>
</reference>